<dbReference type="AlphaFoldDB" id="A0A4U8WCJ0"/>
<dbReference type="RefSeq" id="WP_232052253.1">
    <property type="nucleotide sequence ID" value="NZ_LR215973.1"/>
</dbReference>
<evidence type="ECO:0000256" key="1">
    <source>
        <dbReference type="SAM" id="Phobius"/>
    </source>
</evidence>
<reference evidence="2 3" key="1">
    <citation type="submission" date="2019-02" db="EMBL/GenBank/DDBJ databases">
        <authorList>
            <consortium name="Pathogen Informatics"/>
        </authorList>
    </citation>
    <scope>NUCLEOTIDE SEQUENCE [LARGE SCALE GENOMIC DNA]</scope>
    <source>
        <strain evidence="2 3">3012STDY6756504</strain>
    </source>
</reference>
<protein>
    <submittedName>
        <fullName evidence="2">Uncharacterized protein</fullName>
    </submittedName>
</protein>
<feature type="transmembrane region" description="Helical" evidence="1">
    <location>
        <begin position="39"/>
        <end position="57"/>
    </location>
</feature>
<organism evidence="2 3">
    <name type="scientific">Nocardia cyriacigeorgica</name>
    <dbReference type="NCBI Taxonomy" id="135487"/>
    <lineage>
        <taxon>Bacteria</taxon>
        <taxon>Bacillati</taxon>
        <taxon>Actinomycetota</taxon>
        <taxon>Actinomycetes</taxon>
        <taxon>Mycobacteriales</taxon>
        <taxon>Nocardiaceae</taxon>
        <taxon>Nocardia</taxon>
    </lineage>
</organism>
<dbReference type="Proteomes" id="UP000290439">
    <property type="component" value="Chromosome"/>
</dbReference>
<accession>A0A4U8WCJ0</accession>
<gene>
    <name evidence="2" type="ORF">NCTC10797_03971</name>
</gene>
<keyword evidence="1" id="KW-0472">Membrane</keyword>
<proteinExistence type="predicted"/>
<sequence>MVEGGTAVFDWYVWMLVFSGTLMLVMAAVKGGQSETSRWLNGAFGAGFLAYAGYLAFVFEGGSYLIFFQAFILPVLMVVNFVRSTDWKALTTRPTPTQQAWRAYQKEQERLAKL</sequence>
<dbReference type="EMBL" id="LR215973">
    <property type="protein sequence ID" value="VFB00178.1"/>
    <property type="molecule type" value="Genomic_DNA"/>
</dbReference>
<feature type="transmembrane region" description="Helical" evidence="1">
    <location>
        <begin position="63"/>
        <end position="82"/>
    </location>
</feature>
<name>A0A4U8WCJ0_9NOCA</name>
<keyword evidence="1" id="KW-1133">Transmembrane helix</keyword>
<evidence type="ECO:0000313" key="2">
    <source>
        <dbReference type="EMBL" id="VFB00178.1"/>
    </source>
</evidence>
<feature type="transmembrane region" description="Helical" evidence="1">
    <location>
        <begin position="12"/>
        <end position="32"/>
    </location>
</feature>
<keyword evidence="1" id="KW-0812">Transmembrane</keyword>
<evidence type="ECO:0000313" key="3">
    <source>
        <dbReference type="Proteomes" id="UP000290439"/>
    </source>
</evidence>